<comment type="similarity">
    <text evidence="1 3">Belongs to the N-Me-Phe pilin family.</text>
</comment>
<dbReference type="PROSITE" id="PS00409">
    <property type="entry name" value="PROKAR_NTER_METHYL"/>
    <property type="match status" value="1"/>
</dbReference>
<feature type="transmembrane region" description="Helical" evidence="4">
    <location>
        <begin position="16"/>
        <end position="37"/>
    </location>
</feature>
<gene>
    <name evidence="5" type="ORF">KAK03_19310</name>
</gene>
<dbReference type="AlphaFoldDB" id="A0A940Y9W2"/>
<evidence type="ECO:0000313" key="5">
    <source>
        <dbReference type="EMBL" id="MBQ0932632.1"/>
    </source>
</evidence>
<dbReference type="InterPro" id="IPR001082">
    <property type="entry name" value="Pilin"/>
</dbReference>
<protein>
    <submittedName>
        <fullName evidence="5">Pilin</fullName>
    </submittedName>
</protein>
<dbReference type="Gene3D" id="3.30.700.10">
    <property type="entry name" value="Glycoprotein, Type 4 Pilin"/>
    <property type="match status" value="1"/>
</dbReference>
<accession>A0A940Y9W2</accession>
<dbReference type="Pfam" id="PF07963">
    <property type="entry name" value="N_methyl"/>
    <property type="match status" value="1"/>
</dbReference>
<reference evidence="5 6" key="1">
    <citation type="submission" date="2021-04" db="EMBL/GenBank/DDBJ databases">
        <title>The genome sequence of Ideonella sp. 3Y2.</title>
        <authorList>
            <person name="Liu Y."/>
        </authorList>
    </citation>
    <scope>NUCLEOTIDE SEQUENCE [LARGE SCALE GENOMIC DNA]</scope>
    <source>
        <strain evidence="5 6">3Y2</strain>
    </source>
</reference>
<evidence type="ECO:0000313" key="6">
    <source>
        <dbReference type="Proteomes" id="UP000676246"/>
    </source>
</evidence>
<keyword evidence="2" id="KW-0488">Methylation</keyword>
<evidence type="ECO:0000256" key="2">
    <source>
        <dbReference type="ARBA" id="ARBA00022481"/>
    </source>
</evidence>
<dbReference type="PANTHER" id="PTHR30093">
    <property type="entry name" value="GENERAL SECRETION PATHWAY PROTEIN G"/>
    <property type="match status" value="1"/>
</dbReference>
<dbReference type="Proteomes" id="UP000676246">
    <property type="component" value="Unassembled WGS sequence"/>
</dbReference>
<dbReference type="InterPro" id="IPR045584">
    <property type="entry name" value="Pilin-like"/>
</dbReference>
<proteinExistence type="inferred from homology"/>
<dbReference type="Pfam" id="PF00114">
    <property type="entry name" value="Pilin"/>
    <property type="match status" value="1"/>
</dbReference>
<evidence type="ECO:0000256" key="3">
    <source>
        <dbReference type="RuleBase" id="RU000389"/>
    </source>
</evidence>
<sequence>MPTHTSSRRLARGFTLIELMIVVAIIGILAAVALPAYQDYVARAQVAEAVELGAGLKQPLMSFGNENKSWPTGGFIAPPGDAAADQIQATLKGRYSEVTPSVSGAYPSGTVQVKVTEGRAAGYYVKYATADGGITWTCNTGDMPARYLPTACKAT</sequence>
<dbReference type="GO" id="GO:0009289">
    <property type="term" value="C:pilus"/>
    <property type="evidence" value="ECO:0007669"/>
    <property type="project" value="InterPro"/>
</dbReference>
<dbReference type="NCBIfam" id="TIGR02532">
    <property type="entry name" value="IV_pilin_GFxxxE"/>
    <property type="match status" value="1"/>
</dbReference>
<evidence type="ECO:0000256" key="1">
    <source>
        <dbReference type="ARBA" id="ARBA00005233"/>
    </source>
</evidence>
<keyword evidence="4" id="KW-1133">Transmembrane helix</keyword>
<keyword evidence="3" id="KW-0281">Fimbrium</keyword>
<organism evidence="5 6">
    <name type="scientific">Ideonella alba</name>
    <dbReference type="NCBI Taxonomy" id="2824118"/>
    <lineage>
        <taxon>Bacteria</taxon>
        <taxon>Pseudomonadati</taxon>
        <taxon>Pseudomonadota</taxon>
        <taxon>Betaproteobacteria</taxon>
        <taxon>Burkholderiales</taxon>
        <taxon>Sphaerotilaceae</taxon>
        <taxon>Ideonella</taxon>
    </lineage>
</organism>
<dbReference type="SUPFAM" id="SSF54523">
    <property type="entry name" value="Pili subunits"/>
    <property type="match status" value="1"/>
</dbReference>
<dbReference type="EMBL" id="JAGQDD010000018">
    <property type="protein sequence ID" value="MBQ0932632.1"/>
    <property type="molecule type" value="Genomic_DNA"/>
</dbReference>
<dbReference type="PANTHER" id="PTHR30093:SF34">
    <property type="entry name" value="PREPILIN PEPTIDASE-DEPENDENT PROTEIN D"/>
    <property type="match status" value="1"/>
</dbReference>
<keyword evidence="6" id="KW-1185">Reference proteome</keyword>
<evidence type="ECO:0000256" key="4">
    <source>
        <dbReference type="SAM" id="Phobius"/>
    </source>
</evidence>
<keyword evidence="4" id="KW-0472">Membrane</keyword>
<keyword evidence="4" id="KW-0812">Transmembrane</keyword>
<dbReference type="GO" id="GO:0007155">
    <property type="term" value="P:cell adhesion"/>
    <property type="evidence" value="ECO:0007669"/>
    <property type="project" value="InterPro"/>
</dbReference>
<comment type="caution">
    <text evidence="5">The sequence shown here is derived from an EMBL/GenBank/DDBJ whole genome shotgun (WGS) entry which is preliminary data.</text>
</comment>
<dbReference type="InterPro" id="IPR012902">
    <property type="entry name" value="N_methyl_site"/>
</dbReference>
<name>A0A940Y9W2_9BURK</name>
<dbReference type="RefSeq" id="WP_210856344.1">
    <property type="nucleotide sequence ID" value="NZ_JAGQDD010000018.1"/>
</dbReference>